<gene>
    <name evidence="1" type="ORF">B0H67DRAFT_264416</name>
</gene>
<accession>A0AA40A7N0</accession>
<name>A0AA40A7N0_9PEZI</name>
<dbReference type="Proteomes" id="UP001172102">
    <property type="component" value="Unassembled WGS sequence"/>
</dbReference>
<proteinExistence type="predicted"/>
<organism evidence="1 2">
    <name type="scientific">Lasiosphaeris hirsuta</name>
    <dbReference type="NCBI Taxonomy" id="260670"/>
    <lineage>
        <taxon>Eukaryota</taxon>
        <taxon>Fungi</taxon>
        <taxon>Dikarya</taxon>
        <taxon>Ascomycota</taxon>
        <taxon>Pezizomycotina</taxon>
        <taxon>Sordariomycetes</taxon>
        <taxon>Sordariomycetidae</taxon>
        <taxon>Sordariales</taxon>
        <taxon>Lasiosphaeriaceae</taxon>
        <taxon>Lasiosphaeris</taxon>
    </lineage>
</organism>
<reference evidence="1" key="1">
    <citation type="submission" date="2023-06" db="EMBL/GenBank/DDBJ databases">
        <title>Genome-scale phylogeny and comparative genomics of the fungal order Sordariales.</title>
        <authorList>
            <consortium name="Lawrence Berkeley National Laboratory"/>
            <person name="Hensen N."/>
            <person name="Bonometti L."/>
            <person name="Westerberg I."/>
            <person name="Brannstrom I.O."/>
            <person name="Guillou S."/>
            <person name="Cros-Aarteil S."/>
            <person name="Calhoun S."/>
            <person name="Haridas S."/>
            <person name="Kuo A."/>
            <person name="Mondo S."/>
            <person name="Pangilinan J."/>
            <person name="Riley R."/>
            <person name="Labutti K."/>
            <person name="Andreopoulos B."/>
            <person name="Lipzen A."/>
            <person name="Chen C."/>
            <person name="Yanf M."/>
            <person name="Daum C."/>
            <person name="Ng V."/>
            <person name="Clum A."/>
            <person name="Steindorff A."/>
            <person name="Ohm R."/>
            <person name="Martin F."/>
            <person name="Silar P."/>
            <person name="Natvig D."/>
            <person name="Lalanne C."/>
            <person name="Gautier V."/>
            <person name="Ament-Velasquez S.L."/>
            <person name="Kruys A."/>
            <person name="Hutchinson M.I."/>
            <person name="Powell A.J."/>
            <person name="Barry K."/>
            <person name="Miller A.N."/>
            <person name="Grigoriev I.V."/>
            <person name="Debuchy R."/>
            <person name="Gladieux P."/>
            <person name="Thoren M.H."/>
            <person name="Johannesson H."/>
        </authorList>
    </citation>
    <scope>NUCLEOTIDE SEQUENCE</scope>
    <source>
        <strain evidence="1">SMH4607-1</strain>
    </source>
</reference>
<sequence length="112" mass="12392">MLRPFIAPLGTPSPGHCKTLAPAGLLLRLFGLQGRCVAFYNPTLVCSAGLLRCCDCEEGLRLIARKERPIKIINIPFGIPEISFLMLERPCRGFYSQLGERFLTNKQSKAGL</sequence>
<comment type="caution">
    <text evidence="1">The sequence shown here is derived from an EMBL/GenBank/DDBJ whole genome shotgun (WGS) entry which is preliminary data.</text>
</comment>
<protein>
    <submittedName>
        <fullName evidence="1">Uncharacterized protein</fullName>
    </submittedName>
</protein>
<dbReference type="EMBL" id="JAUKUA010000005">
    <property type="protein sequence ID" value="KAK0710760.1"/>
    <property type="molecule type" value="Genomic_DNA"/>
</dbReference>
<dbReference type="AlphaFoldDB" id="A0AA40A7N0"/>
<evidence type="ECO:0000313" key="1">
    <source>
        <dbReference type="EMBL" id="KAK0710760.1"/>
    </source>
</evidence>
<evidence type="ECO:0000313" key="2">
    <source>
        <dbReference type="Proteomes" id="UP001172102"/>
    </source>
</evidence>
<keyword evidence="2" id="KW-1185">Reference proteome</keyword>